<keyword evidence="2" id="KW-1185">Reference proteome</keyword>
<evidence type="ECO:0000313" key="1">
    <source>
        <dbReference type="EMBL" id="AIY44224.1"/>
    </source>
</evidence>
<gene>
    <name evidence="1" type="ORF">LT85_p045</name>
</gene>
<dbReference type="OrthoDB" id="9155791at2"/>
<evidence type="ECO:0000313" key="2">
    <source>
        <dbReference type="Proteomes" id="UP000030302"/>
    </source>
</evidence>
<sequence length="76" mass="8521">MSNASRPIAPYDFVDRFDRRVLTDDGVPGMDAQAESGSTTELSLASIASVIYAQAKHLNDDQLDEILRWVDMYKSR</sequence>
<dbReference type="HOGENOM" id="CLU_176897_0_0_4"/>
<protein>
    <submittedName>
        <fullName evidence="1">Uncharacterized protein</fullName>
    </submittedName>
</protein>
<dbReference type="AlphaFoldDB" id="A0A0A1FKL7"/>
<keyword evidence="1" id="KW-0614">Plasmid</keyword>
<dbReference type="EMBL" id="CP009963">
    <property type="protein sequence ID" value="AIY44224.1"/>
    <property type="molecule type" value="Genomic_DNA"/>
</dbReference>
<name>A0A0A1FKL7_9BURK</name>
<organism evidence="1 2">
    <name type="scientific">Collimonas arenae</name>
    <dbReference type="NCBI Taxonomy" id="279058"/>
    <lineage>
        <taxon>Bacteria</taxon>
        <taxon>Pseudomonadati</taxon>
        <taxon>Pseudomonadota</taxon>
        <taxon>Betaproteobacteria</taxon>
        <taxon>Burkholderiales</taxon>
        <taxon>Oxalobacteraceae</taxon>
        <taxon>Collimonas</taxon>
    </lineage>
</organism>
<reference evidence="2" key="1">
    <citation type="journal article" date="2014" name="Soil Biol. Biochem.">
        <title>Structure and function of bacterial communities in ageing soils: Insights from the Mendocino ecological staircase.</title>
        <authorList>
            <person name="Uroz S."/>
            <person name="Tech J.J."/>
            <person name="Sawaya N.A."/>
            <person name="Frey-Klett P."/>
            <person name="Leveau J.H.J."/>
        </authorList>
    </citation>
    <scope>NUCLEOTIDE SEQUENCE [LARGE SCALE GENOMIC DNA]</scope>
    <source>
        <strain evidence="2">Cal35</strain>
        <plasmid evidence="2">unnamed</plasmid>
    </source>
</reference>
<proteinExistence type="predicted"/>
<dbReference type="KEGG" id="care:LT85_p045"/>
<dbReference type="Proteomes" id="UP000030302">
    <property type="component" value="Plasmid unnamed"/>
</dbReference>
<geneLocation type="plasmid" evidence="1 2">
    <name>unnamed</name>
</geneLocation>
<dbReference type="RefSeq" id="WP_040126140.1">
    <property type="nucleotide sequence ID" value="NZ_CP009963.1"/>
</dbReference>
<accession>A0A0A1FKL7</accession>